<dbReference type="VEuPathDB" id="FungiDB:AMAG_10193"/>
<dbReference type="PANTHER" id="PTHR34365">
    <property type="entry name" value="ENOLASE (DUF1399)"/>
    <property type="match status" value="1"/>
</dbReference>
<reference evidence="2" key="2">
    <citation type="submission" date="2009-11" db="EMBL/GenBank/DDBJ databases">
        <title>The Genome Sequence of Allomyces macrogynus strain ATCC 38327.</title>
        <authorList>
            <consortium name="The Broad Institute Genome Sequencing Platform"/>
            <person name="Russ C."/>
            <person name="Cuomo C."/>
            <person name="Shea T."/>
            <person name="Young S.K."/>
            <person name="Zeng Q."/>
            <person name="Koehrsen M."/>
            <person name="Haas B."/>
            <person name="Borodovsky M."/>
            <person name="Guigo R."/>
            <person name="Alvarado L."/>
            <person name="Berlin A."/>
            <person name="Borenstein D."/>
            <person name="Chen Z."/>
            <person name="Engels R."/>
            <person name="Freedman E."/>
            <person name="Gellesch M."/>
            <person name="Goldberg J."/>
            <person name="Griggs A."/>
            <person name="Gujja S."/>
            <person name="Heiman D."/>
            <person name="Hepburn T."/>
            <person name="Howarth C."/>
            <person name="Jen D."/>
            <person name="Larson L."/>
            <person name="Lewis B."/>
            <person name="Mehta T."/>
            <person name="Park D."/>
            <person name="Pearson M."/>
            <person name="Roberts A."/>
            <person name="Saif S."/>
            <person name="Shenoy N."/>
            <person name="Sisk P."/>
            <person name="Stolte C."/>
            <person name="Sykes S."/>
            <person name="Walk T."/>
            <person name="White J."/>
            <person name="Yandava C."/>
            <person name="Burger G."/>
            <person name="Gray M.W."/>
            <person name="Holland P.W.H."/>
            <person name="King N."/>
            <person name="Lang F.B.F."/>
            <person name="Roger A.J."/>
            <person name="Ruiz-Trillo I."/>
            <person name="Lander E."/>
            <person name="Nusbaum C."/>
        </authorList>
    </citation>
    <scope>NUCLEOTIDE SEQUENCE [LARGE SCALE GENOMIC DNA]</scope>
    <source>
        <strain evidence="2">ATCC 38327</strain>
    </source>
</reference>
<proteinExistence type="predicted"/>
<keyword evidence="2" id="KW-1185">Reference proteome</keyword>
<dbReference type="Pfam" id="PF07173">
    <property type="entry name" value="GRDP-like"/>
    <property type="match status" value="1"/>
</dbReference>
<dbReference type="AlphaFoldDB" id="A0A0L0SQP3"/>
<dbReference type="eggNOG" id="ENOG502QU5V">
    <property type="taxonomic scope" value="Eukaryota"/>
</dbReference>
<reference evidence="1 2" key="1">
    <citation type="submission" date="2009-11" db="EMBL/GenBank/DDBJ databases">
        <title>Annotation of Allomyces macrogynus ATCC 38327.</title>
        <authorList>
            <consortium name="The Broad Institute Genome Sequencing Platform"/>
            <person name="Russ C."/>
            <person name="Cuomo C."/>
            <person name="Burger G."/>
            <person name="Gray M.W."/>
            <person name="Holland P.W.H."/>
            <person name="King N."/>
            <person name="Lang F.B.F."/>
            <person name="Roger A.J."/>
            <person name="Ruiz-Trillo I."/>
            <person name="Young S.K."/>
            <person name="Zeng Q."/>
            <person name="Gargeya S."/>
            <person name="Fitzgerald M."/>
            <person name="Haas B."/>
            <person name="Abouelleil A."/>
            <person name="Alvarado L."/>
            <person name="Arachchi H.M."/>
            <person name="Berlin A."/>
            <person name="Chapman S.B."/>
            <person name="Gearin G."/>
            <person name="Goldberg J."/>
            <person name="Griggs A."/>
            <person name="Gujja S."/>
            <person name="Hansen M."/>
            <person name="Heiman D."/>
            <person name="Howarth C."/>
            <person name="Larimer J."/>
            <person name="Lui A."/>
            <person name="MacDonald P.J.P."/>
            <person name="McCowen C."/>
            <person name="Montmayeur A."/>
            <person name="Murphy C."/>
            <person name="Neiman D."/>
            <person name="Pearson M."/>
            <person name="Priest M."/>
            <person name="Roberts A."/>
            <person name="Saif S."/>
            <person name="Shea T."/>
            <person name="Sisk P."/>
            <person name="Stolte C."/>
            <person name="Sykes S."/>
            <person name="Wortman J."/>
            <person name="Nusbaum C."/>
            <person name="Birren B."/>
        </authorList>
    </citation>
    <scope>NUCLEOTIDE SEQUENCE [LARGE SCALE GENOMIC DNA]</scope>
    <source>
        <strain evidence="1 2">ATCC 38327</strain>
    </source>
</reference>
<dbReference type="EMBL" id="GG745345">
    <property type="protein sequence ID" value="KNE64858.1"/>
    <property type="molecule type" value="Genomic_DNA"/>
</dbReference>
<dbReference type="OrthoDB" id="2684236at2759"/>
<dbReference type="InterPro" id="IPR009836">
    <property type="entry name" value="GRDP-like"/>
</dbReference>
<accession>A0A0L0SQP3</accession>
<dbReference type="Proteomes" id="UP000054350">
    <property type="component" value="Unassembled WGS sequence"/>
</dbReference>
<dbReference type="STRING" id="578462.A0A0L0SQP3"/>
<sequence length="363" mass="41280">MNRLFGREILDVSFPLERMAQHLHHGTTCQTSHNFWYFKVSRTMPYKVGPWTAESLLPLSVQCPKCGRVLEPDADAYLRYRFNGQQLTCADCTTVFSVNEVSARRFLNEIKAAVEAGGTYTALPGVHIEPKRRTWSRSNGVPELGLLLGHSSWTMLFASMQDKKSPLPTWETVLNTAVRPSFDATRDKMNLCRTLVAAYRDIATGPWSMDLVQAVLRQRDFARKIAVTDYSDRTRRIATQATVRWRNLLLLLEKHRDLFMVPTLDIDLAWHTHQLHPRRYADYTLNKLGAVLNHDDTIESPRLKNGFTKTARAWASMFNEPYACDASFRSYWTPGKVAAATIAAPVALPLLMQRATKHKAAIN</sequence>
<evidence type="ECO:0000313" key="2">
    <source>
        <dbReference type="Proteomes" id="UP000054350"/>
    </source>
</evidence>
<evidence type="ECO:0000313" key="1">
    <source>
        <dbReference type="EMBL" id="KNE64858.1"/>
    </source>
</evidence>
<gene>
    <name evidence="1" type="ORF">AMAG_10193</name>
</gene>
<organism evidence="1 2">
    <name type="scientific">Allomyces macrogynus (strain ATCC 38327)</name>
    <name type="common">Allomyces javanicus var. macrogynus</name>
    <dbReference type="NCBI Taxonomy" id="578462"/>
    <lineage>
        <taxon>Eukaryota</taxon>
        <taxon>Fungi</taxon>
        <taxon>Fungi incertae sedis</taxon>
        <taxon>Blastocladiomycota</taxon>
        <taxon>Blastocladiomycetes</taxon>
        <taxon>Blastocladiales</taxon>
        <taxon>Blastocladiaceae</taxon>
        <taxon>Allomyces</taxon>
    </lineage>
</organism>
<dbReference type="PANTHER" id="PTHR34365:SF7">
    <property type="entry name" value="GLYCINE-RICH DOMAIN-CONTAINING PROTEIN 1"/>
    <property type="match status" value="1"/>
</dbReference>
<protein>
    <submittedName>
        <fullName evidence="1">Uncharacterized protein</fullName>
    </submittedName>
</protein>
<name>A0A0L0SQP3_ALLM3</name>